<dbReference type="InterPro" id="IPR013103">
    <property type="entry name" value="RVT_2"/>
</dbReference>
<sequence>MFDEYFNPPPSVASLVPAVAALIPADSTGSLSSTLVDQDAPSPIAHLNNDPFFGVPIPKQNSKESSSRDVIPTNVHSVNQPPEHLIKWTKDHLLDNVIGNPSRLVSIRHQLQNEALFCYFDAFLSSVEPKTYKEALKESCWIEAMQEELNKFKRLEVWELIPRLDQEGIDFEESFAPVARLEAICIFIAYVAHMNITAYQMDVKTTFLNGILREEVYVSQPDGYVDQDNPNHVYKLKKALYG</sequence>
<reference evidence="2" key="1">
    <citation type="journal article" date="2022" name="Int. J. Mol. Sci.">
        <title>Draft Genome of Tanacetum Coccineum: Genomic Comparison of Closely Related Tanacetum-Family Plants.</title>
        <authorList>
            <person name="Yamashiro T."/>
            <person name="Shiraishi A."/>
            <person name="Nakayama K."/>
            <person name="Satake H."/>
        </authorList>
    </citation>
    <scope>NUCLEOTIDE SEQUENCE</scope>
</reference>
<dbReference type="Proteomes" id="UP001151760">
    <property type="component" value="Unassembled WGS sequence"/>
</dbReference>
<dbReference type="Pfam" id="PF07727">
    <property type="entry name" value="RVT_2"/>
    <property type="match status" value="1"/>
</dbReference>
<evidence type="ECO:0000259" key="1">
    <source>
        <dbReference type="Pfam" id="PF07727"/>
    </source>
</evidence>
<dbReference type="EMBL" id="BQNB010012998">
    <property type="protein sequence ID" value="GJT10571.1"/>
    <property type="molecule type" value="Genomic_DNA"/>
</dbReference>
<name>A0ABQ5B7K7_9ASTR</name>
<comment type="caution">
    <text evidence="2">The sequence shown here is derived from an EMBL/GenBank/DDBJ whole genome shotgun (WGS) entry which is preliminary data.</text>
</comment>
<proteinExistence type="predicted"/>
<evidence type="ECO:0000313" key="2">
    <source>
        <dbReference type="EMBL" id="GJT10571.1"/>
    </source>
</evidence>
<accession>A0ABQ5B7K7</accession>
<gene>
    <name evidence="2" type="ORF">Tco_0857613</name>
</gene>
<protein>
    <submittedName>
        <fullName evidence="2">Retrovirus-related pol polyprotein from transposon TNT 1-94</fullName>
    </submittedName>
</protein>
<keyword evidence="3" id="KW-1185">Reference proteome</keyword>
<feature type="domain" description="Reverse transcriptase Ty1/copia-type" evidence="1">
    <location>
        <begin position="167"/>
        <end position="242"/>
    </location>
</feature>
<reference evidence="2" key="2">
    <citation type="submission" date="2022-01" db="EMBL/GenBank/DDBJ databases">
        <authorList>
            <person name="Yamashiro T."/>
            <person name="Shiraishi A."/>
            <person name="Satake H."/>
            <person name="Nakayama K."/>
        </authorList>
    </citation>
    <scope>NUCLEOTIDE SEQUENCE</scope>
</reference>
<organism evidence="2 3">
    <name type="scientific">Tanacetum coccineum</name>
    <dbReference type="NCBI Taxonomy" id="301880"/>
    <lineage>
        <taxon>Eukaryota</taxon>
        <taxon>Viridiplantae</taxon>
        <taxon>Streptophyta</taxon>
        <taxon>Embryophyta</taxon>
        <taxon>Tracheophyta</taxon>
        <taxon>Spermatophyta</taxon>
        <taxon>Magnoliopsida</taxon>
        <taxon>eudicotyledons</taxon>
        <taxon>Gunneridae</taxon>
        <taxon>Pentapetalae</taxon>
        <taxon>asterids</taxon>
        <taxon>campanulids</taxon>
        <taxon>Asterales</taxon>
        <taxon>Asteraceae</taxon>
        <taxon>Asteroideae</taxon>
        <taxon>Anthemideae</taxon>
        <taxon>Anthemidinae</taxon>
        <taxon>Tanacetum</taxon>
    </lineage>
</organism>
<evidence type="ECO:0000313" key="3">
    <source>
        <dbReference type="Proteomes" id="UP001151760"/>
    </source>
</evidence>